<dbReference type="Proteomes" id="UP001057402">
    <property type="component" value="Chromosome 11"/>
</dbReference>
<reference evidence="2" key="1">
    <citation type="journal article" date="2023" name="Front. Plant Sci.">
        <title>Chromosomal-level genome assembly of Melastoma candidum provides insights into trichome evolution.</title>
        <authorList>
            <person name="Zhong Y."/>
            <person name="Wu W."/>
            <person name="Sun C."/>
            <person name="Zou P."/>
            <person name="Liu Y."/>
            <person name="Dai S."/>
            <person name="Zhou R."/>
        </authorList>
    </citation>
    <scope>NUCLEOTIDE SEQUENCE [LARGE SCALE GENOMIC DNA]</scope>
</reference>
<name>A0ACB9LLP3_9MYRT</name>
<gene>
    <name evidence="1" type="ORF">MLD38_036767</name>
</gene>
<comment type="caution">
    <text evidence="1">The sequence shown here is derived from an EMBL/GenBank/DDBJ whole genome shotgun (WGS) entry which is preliminary data.</text>
</comment>
<evidence type="ECO:0000313" key="2">
    <source>
        <dbReference type="Proteomes" id="UP001057402"/>
    </source>
</evidence>
<protein>
    <submittedName>
        <fullName evidence="1">Uncharacterized protein</fullName>
    </submittedName>
</protein>
<keyword evidence="2" id="KW-1185">Reference proteome</keyword>
<sequence length="122" mass="13205">MSINDHLTGIDDRVSDMLNLLDCDSSGVRLVVLHGMGGIEKTTLASVVFNKLLSQFEGSSFISNVCESATVHGGIAKLQNKLSGDILGGQYARSCNFDDGYGEMIQRIQVKTTFDNDNPMCL</sequence>
<dbReference type="EMBL" id="CM042890">
    <property type="protein sequence ID" value="KAI4311903.1"/>
    <property type="molecule type" value="Genomic_DNA"/>
</dbReference>
<proteinExistence type="predicted"/>
<evidence type="ECO:0000313" key="1">
    <source>
        <dbReference type="EMBL" id="KAI4311903.1"/>
    </source>
</evidence>
<accession>A0ACB9LLP3</accession>
<organism evidence="1 2">
    <name type="scientific">Melastoma candidum</name>
    <dbReference type="NCBI Taxonomy" id="119954"/>
    <lineage>
        <taxon>Eukaryota</taxon>
        <taxon>Viridiplantae</taxon>
        <taxon>Streptophyta</taxon>
        <taxon>Embryophyta</taxon>
        <taxon>Tracheophyta</taxon>
        <taxon>Spermatophyta</taxon>
        <taxon>Magnoliopsida</taxon>
        <taxon>eudicotyledons</taxon>
        <taxon>Gunneridae</taxon>
        <taxon>Pentapetalae</taxon>
        <taxon>rosids</taxon>
        <taxon>malvids</taxon>
        <taxon>Myrtales</taxon>
        <taxon>Melastomataceae</taxon>
        <taxon>Melastomatoideae</taxon>
        <taxon>Melastomateae</taxon>
        <taxon>Melastoma</taxon>
    </lineage>
</organism>